<reference evidence="4" key="1">
    <citation type="journal article" date="2019" name="Int. J. Syst. Evol. Microbiol.">
        <title>The Global Catalogue of Microorganisms (GCM) 10K type strain sequencing project: providing services to taxonomists for standard genome sequencing and annotation.</title>
        <authorList>
            <consortium name="The Broad Institute Genomics Platform"/>
            <consortium name="The Broad Institute Genome Sequencing Center for Infectious Disease"/>
            <person name="Wu L."/>
            <person name="Ma J."/>
        </authorList>
    </citation>
    <scope>NUCLEOTIDE SEQUENCE [LARGE SCALE GENOMIC DNA]</scope>
    <source>
        <strain evidence="4">JCM 13006</strain>
    </source>
</reference>
<keyword evidence="4" id="KW-1185">Reference proteome</keyword>
<protein>
    <recommendedName>
        <fullName evidence="2">Beta-lactamase-related domain-containing protein</fullName>
    </recommendedName>
</protein>
<dbReference type="SUPFAM" id="SSF56601">
    <property type="entry name" value="beta-lactamase/transpeptidase-like"/>
    <property type="match status" value="1"/>
</dbReference>
<dbReference type="InterPro" id="IPR006311">
    <property type="entry name" value="TAT_signal"/>
</dbReference>
<evidence type="ECO:0000256" key="1">
    <source>
        <dbReference type="SAM" id="MobiDB-lite"/>
    </source>
</evidence>
<dbReference type="InterPro" id="IPR012338">
    <property type="entry name" value="Beta-lactam/transpept-like"/>
</dbReference>
<evidence type="ECO:0000259" key="2">
    <source>
        <dbReference type="Pfam" id="PF00144"/>
    </source>
</evidence>
<comment type="caution">
    <text evidence="3">The sequence shown here is derived from an EMBL/GenBank/DDBJ whole genome shotgun (WGS) entry which is preliminary data.</text>
</comment>
<feature type="region of interest" description="Disordered" evidence="1">
    <location>
        <begin position="130"/>
        <end position="152"/>
    </location>
</feature>
<evidence type="ECO:0000313" key="4">
    <source>
        <dbReference type="Proteomes" id="UP001501752"/>
    </source>
</evidence>
<dbReference type="EMBL" id="BAABIS010000001">
    <property type="protein sequence ID" value="GAA4885396.1"/>
    <property type="molecule type" value="Genomic_DNA"/>
</dbReference>
<dbReference type="InterPro" id="IPR001466">
    <property type="entry name" value="Beta-lactam-related"/>
</dbReference>
<dbReference type="PROSITE" id="PS51318">
    <property type="entry name" value="TAT"/>
    <property type="match status" value="1"/>
</dbReference>
<sequence length="152" mass="15875">MESDVETELSPTASTRRSVIRGLVAAGVAAGLGTRSSSATARPAFVSDAFATDPVDDWDSFAARVREEFTAMGLVGAAVAVVSGDRVLLSLPLGVRDPESRAPVTSSTRFLVASTTKSMTSLLAATYVDRRRLPGTSGRSTRGRASARPRTS</sequence>
<accession>A0ABP9ER50</accession>
<evidence type="ECO:0000313" key="3">
    <source>
        <dbReference type="EMBL" id="GAA4885396.1"/>
    </source>
</evidence>
<proteinExistence type="predicted"/>
<name>A0ABP9ER50_9ACTN</name>
<organism evidence="3 4">
    <name type="scientific">Kitasatospora terrestris</name>
    <dbReference type="NCBI Taxonomy" id="258051"/>
    <lineage>
        <taxon>Bacteria</taxon>
        <taxon>Bacillati</taxon>
        <taxon>Actinomycetota</taxon>
        <taxon>Actinomycetes</taxon>
        <taxon>Kitasatosporales</taxon>
        <taxon>Streptomycetaceae</taxon>
        <taxon>Kitasatospora</taxon>
    </lineage>
</organism>
<dbReference type="Gene3D" id="3.40.710.10">
    <property type="entry name" value="DD-peptidase/beta-lactamase superfamily"/>
    <property type="match status" value="1"/>
</dbReference>
<dbReference type="Pfam" id="PF00144">
    <property type="entry name" value="Beta-lactamase"/>
    <property type="match status" value="1"/>
</dbReference>
<feature type="compositionally biased region" description="Basic residues" evidence="1">
    <location>
        <begin position="141"/>
        <end position="152"/>
    </location>
</feature>
<feature type="domain" description="Beta-lactamase-related" evidence="2">
    <location>
        <begin position="67"/>
        <end position="133"/>
    </location>
</feature>
<gene>
    <name evidence="3" type="ORF">GCM10023235_78060</name>
</gene>
<dbReference type="Proteomes" id="UP001501752">
    <property type="component" value="Unassembled WGS sequence"/>
</dbReference>
<dbReference type="RefSeq" id="WP_345701666.1">
    <property type="nucleotide sequence ID" value="NZ_BAABIS010000001.1"/>
</dbReference>